<comment type="caution">
    <text evidence="2">The sequence shown here is derived from an EMBL/GenBank/DDBJ whole genome shotgun (WGS) entry which is preliminary data.</text>
</comment>
<dbReference type="PANTHER" id="PTHR43316:SF4">
    <property type="entry name" value="ACID DEHALOGENASE, PUTATIVE (AFU_ORTHOLOGUE AFUA_8G05870)-RELATED"/>
    <property type="match status" value="1"/>
</dbReference>
<reference evidence="2" key="2">
    <citation type="submission" date="2020-02" db="EMBL/GenBank/DDBJ databases">
        <authorList>
            <person name="Gilchrist C.L.M."/>
            <person name="Chooi Y.-H."/>
        </authorList>
    </citation>
    <scope>NUCLEOTIDE SEQUENCE</scope>
    <source>
        <strain evidence="2">MST-FP2251</strain>
    </source>
</reference>
<keyword evidence="3" id="KW-1185">Reference proteome</keyword>
<name>A0AAD4CUY6_ASPNN</name>
<dbReference type="Proteomes" id="UP001194746">
    <property type="component" value="Unassembled WGS sequence"/>
</dbReference>
<dbReference type="EMBL" id="VCAU01000008">
    <property type="protein sequence ID" value="KAF9893206.1"/>
    <property type="molecule type" value="Genomic_DNA"/>
</dbReference>
<dbReference type="InterPro" id="IPR051540">
    <property type="entry name" value="S-2-haloacid_dehalogenase"/>
</dbReference>
<gene>
    <name evidence="2" type="ORF">FE257_011629</name>
</gene>
<organism evidence="2 3">
    <name type="scientific">Aspergillus nanangensis</name>
    <dbReference type="NCBI Taxonomy" id="2582783"/>
    <lineage>
        <taxon>Eukaryota</taxon>
        <taxon>Fungi</taxon>
        <taxon>Dikarya</taxon>
        <taxon>Ascomycota</taxon>
        <taxon>Pezizomycotina</taxon>
        <taxon>Eurotiomycetes</taxon>
        <taxon>Eurotiomycetidae</taxon>
        <taxon>Eurotiales</taxon>
        <taxon>Aspergillaceae</taxon>
        <taxon>Aspergillus</taxon>
        <taxon>Aspergillus subgen. Circumdati</taxon>
    </lineage>
</organism>
<dbReference type="InterPro" id="IPR036412">
    <property type="entry name" value="HAD-like_sf"/>
</dbReference>
<evidence type="ECO:0000256" key="1">
    <source>
        <dbReference type="ARBA" id="ARBA00022801"/>
    </source>
</evidence>
<evidence type="ECO:0000313" key="3">
    <source>
        <dbReference type="Proteomes" id="UP001194746"/>
    </source>
</evidence>
<protein>
    <submittedName>
        <fullName evidence="2">Uncharacterized protein</fullName>
    </submittedName>
</protein>
<dbReference type="Gene3D" id="1.10.150.240">
    <property type="entry name" value="Putative phosphatase, domain 2"/>
    <property type="match status" value="1"/>
</dbReference>
<dbReference type="InterPro" id="IPR023198">
    <property type="entry name" value="PGP-like_dom2"/>
</dbReference>
<dbReference type="PANTHER" id="PTHR43316">
    <property type="entry name" value="HYDROLASE, HALOACID DELAHOGENASE-RELATED"/>
    <property type="match status" value="1"/>
</dbReference>
<accession>A0AAD4CUY6</accession>
<reference evidence="2" key="1">
    <citation type="journal article" date="2019" name="Beilstein J. Org. Chem.">
        <title>Nanangenines: drimane sesquiterpenoids as the dominant metabolite cohort of a novel Australian fungus, Aspergillus nanangensis.</title>
        <authorList>
            <person name="Lacey H.J."/>
            <person name="Gilchrist C.L.M."/>
            <person name="Crombie A."/>
            <person name="Kalaitzis J.A."/>
            <person name="Vuong D."/>
            <person name="Rutledge P.J."/>
            <person name="Turner P."/>
            <person name="Pitt J.I."/>
            <person name="Lacey E."/>
            <person name="Chooi Y.H."/>
            <person name="Piggott A.M."/>
        </authorList>
    </citation>
    <scope>NUCLEOTIDE SEQUENCE</scope>
    <source>
        <strain evidence="2">MST-FP2251</strain>
    </source>
</reference>
<dbReference type="AlphaFoldDB" id="A0AAD4CUY6"/>
<dbReference type="SUPFAM" id="SSF56784">
    <property type="entry name" value="HAD-like"/>
    <property type="match status" value="1"/>
</dbReference>
<proteinExistence type="predicted"/>
<sequence length="244" mass="26937">MPQGKNVVFDVVGTLVCYDRLVAAIDTRLGARLRALNITPLHLVNTWIEVAEREYTYLSISGKYTPFDVCLEQLFRRTLWMAGIQQDPSQAPFATPEDMVYIMSEYLHLQMRPGATECVAKLRQAGFTVWALTAGDRERVWSYFAEAGIDLPDANMLSCDASGVGKPDPLAYKPLLGRLLEEGRQPWFAAAHAWDASAARRTGFKAAYCLALEGEAIPELFGEMDVTAETLPAMAEKIIAADAA</sequence>
<evidence type="ECO:0000313" key="2">
    <source>
        <dbReference type="EMBL" id="KAF9893206.1"/>
    </source>
</evidence>
<dbReference type="Pfam" id="PF00702">
    <property type="entry name" value="Hydrolase"/>
    <property type="match status" value="1"/>
</dbReference>
<keyword evidence="1" id="KW-0378">Hydrolase</keyword>
<dbReference type="InterPro" id="IPR023214">
    <property type="entry name" value="HAD_sf"/>
</dbReference>
<dbReference type="Gene3D" id="3.40.50.1000">
    <property type="entry name" value="HAD superfamily/HAD-like"/>
    <property type="match status" value="1"/>
</dbReference>
<dbReference type="GO" id="GO:0016787">
    <property type="term" value="F:hydrolase activity"/>
    <property type="evidence" value="ECO:0007669"/>
    <property type="project" value="UniProtKB-KW"/>
</dbReference>